<organism evidence="2 3">
    <name type="scientific">Desulfamplus magnetovallimortis</name>
    <dbReference type="NCBI Taxonomy" id="1246637"/>
    <lineage>
        <taxon>Bacteria</taxon>
        <taxon>Pseudomonadati</taxon>
        <taxon>Thermodesulfobacteriota</taxon>
        <taxon>Desulfobacteria</taxon>
        <taxon>Desulfobacterales</taxon>
        <taxon>Desulfobacteraceae</taxon>
        <taxon>Desulfamplus</taxon>
    </lineage>
</organism>
<name>A0A1W1HKS3_9BACT</name>
<protein>
    <submittedName>
        <fullName evidence="2">Uncharacterized protein</fullName>
    </submittedName>
</protein>
<proteinExistence type="predicted"/>
<keyword evidence="3" id="KW-1185">Reference proteome</keyword>
<reference evidence="2 3" key="1">
    <citation type="submission" date="2017-03" db="EMBL/GenBank/DDBJ databases">
        <authorList>
            <person name="Afonso C.L."/>
            <person name="Miller P.J."/>
            <person name="Scott M.A."/>
            <person name="Spackman E."/>
            <person name="Goraichik I."/>
            <person name="Dimitrov K.M."/>
            <person name="Suarez D.L."/>
            <person name="Swayne D.E."/>
        </authorList>
    </citation>
    <scope>NUCLEOTIDE SEQUENCE [LARGE SCALE GENOMIC DNA]</scope>
    <source>
        <strain evidence="2">PRJEB14757</strain>
    </source>
</reference>
<gene>
    <name evidence="2" type="ORF">MTBBW1_880005</name>
</gene>
<dbReference type="EMBL" id="FWEV01000334">
    <property type="protein sequence ID" value="SLM33091.1"/>
    <property type="molecule type" value="Genomic_DNA"/>
</dbReference>
<accession>A0A1W1HKS3</accession>
<keyword evidence="1" id="KW-0472">Membrane</keyword>
<feature type="transmembrane region" description="Helical" evidence="1">
    <location>
        <begin position="42"/>
        <end position="58"/>
    </location>
</feature>
<dbReference type="STRING" id="1246637.MTBBW1_880005"/>
<keyword evidence="1" id="KW-0812">Transmembrane</keyword>
<evidence type="ECO:0000256" key="1">
    <source>
        <dbReference type="SAM" id="Phobius"/>
    </source>
</evidence>
<sequence>MLSALIFQTLSFETQNRSKKNILYLLTLLCNVMALLSKINALTFFMVLITHQIFYPFLKKKTMAAPIP</sequence>
<dbReference type="Proteomes" id="UP000191931">
    <property type="component" value="Unassembled WGS sequence"/>
</dbReference>
<evidence type="ECO:0000313" key="2">
    <source>
        <dbReference type="EMBL" id="SLM33091.1"/>
    </source>
</evidence>
<evidence type="ECO:0000313" key="3">
    <source>
        <dbReference type="Proteomes" id="UP000191931"/>
    </source>
</evidence>
<keyword evidence="1" id="KW-1133">Transmembrane helix</keyword>
<dbReference type="AlphaFoldDB" id="A0A1W1HKS3"/>